<evidence type="ECO:0000313" key="2">
    <source>
        <dbReference type="Proteomes" id="UP000439903"/>
    </source>
</evidence>
<organism evidence="1 2">
    <name type="scientific">Gigaspora margarita</name>
    <dbReference type="NCBI Taxonomy" id="4874"/>
    <lineage>
        <taxon>Eukaryota</taxon>
        <taxon>Fungi</taxon>
        <taxon>Fungi incertae sedis</taxon>
        <taxon>Mucoromycota</taxon>
        <taxon>Glomeromycotina</taxon>
        <taxon>Glomeromycetes</taxon>
        <taxon>Diversisporales</taxon>
        <taxon>Gigasporaceae</taxon>
        <taxon>Gigaspora</taxon>
    </lineage>
</organism>
<gene>
    <name evidence="1" type="ORF">F8M41_023391</name>
</gene>
<comment type="caution">
    <text evidence="1">The sequence shown here is derived from an EMBL/GenBank/DDBJ whole genome shotgun (WGS) entry which is preliminary data.</text>
</comment>
<proteinExistence type="predicted"/>
<reference evidence="1 2" key="1">
    <citation type="journal article" date="2019" name="Environ. Microbiol.">
        <title>At the nexus of three kingdoms: the genome of the mycorrhizal fungus Gigaspora margarita provides insights into plant, endobacterial and fungal interactions.</title>
        <authorList>
            <person name="Venice F."/>
            <person name="Ghignone S."/>
            <person name="Salvioli di Fossalunga A."/>
            <person name="Amselem J."/>
            <person name="Novero M."/>
            <person name="Xianan X."/>
            <person name="Sedzielewska Toro K."/>
            <person name="Morin E."/>
            <person name="Lipzen A."/>
            <person name="Grigoriev I.V."/>
            <person name="Henrissat B."/>
            <person name="Martin F.M."/>
            <person name="Bonfante P."/>
        </authorList>
    </citation>
    <scope>NUCLEOTIDE SEQUENCE [LARGE SCALE GENOMIC DNA]</scope>
    <source>
        <strain evidence="1 2">BEG34</strain>
    </source>
</reference>
<dbReference type="OrthoDB" id="10264149at2759"/>
<name>A0A8H4EH41_GIGMA</name>
<dbReference type="EMBL" id="WTPW01000759">
    <property type="protein sequence ID" value="KAF0482708.1"/>
    <property type="molecule type" value="Genomic_DNA"/>
</dbReference>
<keyword evidence="1" id="KW-0418">Kinase</keyword>
<dbReference type="AlphaFoldDB" id="A0A8H4EH41"/>
<dbReference type="Proteomes" id="UP000439903">
    <property type="component" value="Unassembled WGS sequence"/>
</dbReference>
<keyword evidence="1" id="KW-0808">Transferase</keyword>
<dbReference type="GO" id="GO:0016301">
    <property type="term" value="F:kinase activity"/>
    <property type="evidence" value="ECO:0007669"/>
    <property type="project" value="UniProtKB-KW"/>
</dbReference>
<evidence type="ECO:0000313" key="1">
    <source>
        <dbReference type="EMBL" id="KAF0482708.1"/>
    </source>
</evidence>
<accession>A0A8H4EH41</accession>
<sequence>MVPGNCKNPCHHRVVRISPTEAVVLNSTERVPYLLIVEVLEGEPNLDMSKMQAQKSLSRLLHDEKRIRQY</sequence>
<protein>
    <submittedName>
        <fullName evidence="1">Kinase-like domain-containing protein</fullName>
    </submittedName>
</protein>
<keyword evidence="2" id="KW-1185">Reference proteome</keyword>